<protein>
    <submittedName>
        <fullName evidence="1">Uncharacterized protein</fullName>
    </submittedName>
</protein>
<reference evidence="1" key="1">
    <citation type="journal article" date="2019" name="PLoS Negl. Trop. Dis.">
        <title>Revisiting the worldwide diversity of Leptospira species in the environment.</title>
        <authorList>
            <person name="Vincent A.T."/>
            <person name="Schiettekatte O."/>
            <person name="Bourhy P."/>
            <person name="Veyrier F.J."/>
            <person name="Picardeau M."/>
        </authorList>
    </citation>
    <scope>NUCLEOTIDE SEQUENCE [LARGE SCALE GENOMIC DNA]</scope>
    <source>
        <strain evidence="1">201400974</strain>
    </source>
</reference>
<dbReference type="SUPFAM" id="SSF53756">
    <property type="entry name" value="UDP-Glycosyltransferase/glycogen phosphorylase"/>
    <property type="match status" value="1"/>
</dbReference>
<dbReference type="Proteomes" id="UP000298264">
    <property type="component" value="Unassembled WGS sequence"/>
</dbReference>
<accession>A0A4R9LKF4</accession>
<evidence type="ECO:0000313" key="2">
    <source>
        <dbReference type="Proteomes" id="UP000298264"/>
    </source>
</evidence>
<dbReference type="InterPro" id="IPR043148">
    <property type="entry name" value="TagF_C"/>
</dbReference>
<keyword evidence="2" id="KW-1185">Reference proteome</keyword>
<comment type="caution">
    <text evidence="1">The sequence shown here is derived from an EMBL/GenBank/DDBJ whole genome shotgun (WGS) entry which is preliminary data.</text>
</comment>
<proteinExistence type="predicted"/>
<dbReference type="RefSeq" id="WP_135764991.1">
    <property type="nucleotide sequence ID" value="NZ_RQHV01000061.1"/>
</dbReference>
<dbReference type="Gene3D" id="3.40.50.12580">
    <property type="match status" value="1"/>
</dbReference>
<gene>
    <name evidence="1" type="ORF">EHS11_13825</name>
</gene>
<evidence type="ECO:0000313" key="1">
    <source>
        <dbReference type="EMBL" id="TGN08012.1"/>
    </source>
</evidence>
<name>A0A4R9LKF4_9LEPT</name>
<sequence length="588" mass="68930">MKFLFVSYNMGIWVHTFPEALIADSLRKEGHEVKFLHCDRVFNQHCTTMSAYGENEKSSQAQKEFVCSECIKNKTIVRKYFKFDTYENSSFLSDSDIREADRLLSEVTLDNFESFSYKGISIGKSSLYEPLIRYKKRSMNFSNEEFVFYKIYLRNALLSLISFIKVFDLEKPDSVVMYSSEYATNFGPFSYVQSKGINVYSMFAGMNLAHRLQSMVILKGSYWDMKKTIRKRWSELKETPVVKKNIRRVTDHYKTLFGSNSVWAYSSVKTSDFDIRDFFKIKPERKIIGITMSTYDEIFGSYGSGLQPREMTFSKLFYDQVDWVKHLTAFAKTRQDLHFIFRVHPRDFPNKREQGISEQALQLLELFKEMPENCSVNWPDQNISLYDLAEEVDLFLNGHSSTGVEMTFLGFPVVLYDPNIVHYPPDLNYHDPEITFDGYFRKIDEALAGGWSFENTRKAYRWLNLWQNRLAVDISDAVPFNDSGKPRLTLKNKLVKALVKYKYPAKERQLQSFFLPSKLKASGEIKNLFENNLENFSFLKDANVSSVQDETENIKDSLRDLYRIFYKKEIPIKANTLRDRLSRMLEIK</sequence>
<organism evidence="1 2">
    <name type="scientific">Leptospira ilyithenensis</name>
    <dbReference type="NCBI Taxonomy" id="2484901"/>
    <lineage>
        <taxon>Bacteria</taxon>
        <taxon>Pseudomonadati</taxon>
        <taxon>Spirochaetota</taxon>
        <taxon>Spirochaetia</taxon>
        <taxon>Leptospirales</taxon>
        <taxon>Leptospiraceae</taxon>
        <taxon>Leptospira</taxon>
    </lineage>
</organism>
<dbReference type="OrthoDB" id="312711at2"/>
<dbReference type="EMBL" id="RQHV01000061">
    <property type="protein sequence ID" value="TGN08012.1"/>
    <property type="molecule type" value="Genomic_DNA"/>
</dbReference>
<dbReference type="AlphaFoldDB" id="A0A4R9LKF4"/>